<sequence length="565" mass="61641">MTDQPGDSPTAPTAQDELAALAEEFFAAENAHDPFGATLGGIEGYAHEVPDPSRAAALRHREVLRAFRARLAAIPLDGLAGEDRLTHRVLARLIENNSGWITHGLDDFSVSASIVAPHNTVFATFAMTAVDQEGAGAYLERLAGLPGYFDAVLQRSLDAAAEGRLPLRSGVDAAVTQLDGYLAADPTADQLLRPLRGRPEYERARAIVREGVRPAVARYRAGLAQRLAPTARPDAEAGVCHVPGGAEGYADAVGRFTRPGLAPEEVHRIGLETVAALREDFAELGAKVLGISGTDAVLTALREDRSLRFGSAAEIVALVDGALDRARSASADWFRPYPIADCVTREIDPLEAETAPLAYYQPPGPGGLPGTHWINTLNPESRFTYEYEAIAFHESVPGHHFQLAVAQTLHHLPRFRQRATAALTAHVEGWGLYTERLADEMGLYGSELSRFGMLSMDALRAVRLVVDTGMHHYGWSRERAMAYMRENTATQESNVRNEIDRYIAWPGQATAYLIGRREIVRHRERAQAALGGRFDVREFHHEVIGHGSLPLDVLDDLITDWIAAR</sequence>
<dbReference type="PANTHER" id="PTHR33361">
    <property type="entry name" value="GLR0591 PROTEIN"/>
    <property type="match status" value="1"/>
</dbReference>
<keyword evidence="3" id="KW-1185">Reference proteome</keyword>
<dbReference type="Proteomes" id="UP000610124">
    <property type="component" value="Unassembled WGS sequence"/>
</dbReference>
<evidence type="ECO:0008006" key="4">
    <source>
        <dbReference type="Google" id="ProtNLM"/>
    </source>
</evidence>
<dbReference type="Pfam" id="PF05960">
    <property type="entry name" value="DUF885"/>
    <property type="match status" value="1"/>
</dbReference>
<evidence type="ECO:0000313" key="1">
    <source>
        <dbReference type="EMBL" id="GGU85635.1"/>
    </source>
</evidence>
<dbReference type="RefSeq" id="WP_046386084.1">
    <property type="nucleotide sequence ID" value="NZ_BMUB01000009.1"/>
</dbReference>
<reference evidence="1" key="5">
    <citation type="submission" date="2020-09" db="EMBL/GenBank/DDBJ databases">
        <authorList>
            <person name="Sun Q."/>
            <person name="Ohkuma M."/>
        </authorList>
    </citation>
    <scope>NUCLEOTIDE SEQUENCE</scope>
    <source>
        <strain evidence="1">JCM 4434</strain>
    </source>
</reference>
<dbReference type="OrthoDB" id="9760040at2"/>
<accession>A0A1E7N105</accession>
<gene>
    <name evidence="1" type="ORF">GCM10010502_42400</name>
    <name evidence="2" type="ORF">HS99_0036270</name>
</gene>
<dbReference type="Proteomes" id="UP000037395">
    <property type="component" value="Unassembled WGS sequence"/>
</dbReference>
<evidence type="ECO:0000313" key="3">
    <source>
        <dbReference type="Proteomes" id="UP000037395"/>
    </source>
</evidence>
<evidence type="ECO:0000313" key="2">
    <source>
        <dbReference type="EMBL" id="OEV34378.1"/>
    </source>
</evidence>
<reference evidence="3" key="3">
    <citation type="submission" date="2016-08" db="EMBL/GenBank/DDBJ databases">
        <title>Sequencing, assembly and comparative genomics of S. aureofaciens ATCC 10762.</title>
        <authorList>
            <person name="Gradnigo J.S."/>
            <person name="Johnson N."/>
            <person name="Somerville G.A."/>
        </authorList>
    </citation>
    <scope>NUCLEOTIDE SEQUENCE [LARGE SCALE GENOMIC DNA]</scope>
    <source>
        <strain evidence="3">ATCC 10762 / DSM 40127 / CCM 3239 / JCM 4008 / LMG 5968 / NBRC 12843 / NCIMB 8234 / A-377</strain>
    </source>
</reference>
<reference evidence="2" key="4">
    <citation type="submission" date="2016-08" db="EMBL/GenBank/DDBJ databases">
        <title>Sequencing, Assembly and Comparative Genomics of S. aureofaciens ATCC 10762.</title>
        <authorList>
            <person name="Gradnigo J.S."/>
            <person name="Johnson N."/>
            <person name="Somerville G.A."/>
        </authorList>
    </citation>
    <scope>NUCLEOTIDE SEQUENCE [LARGE SCALE GENOMIC DNA]</scope>
    <source>
        <strain evidence="2">ATCC 10762</strain>
    </source>
</reference>
<name>A0A1E7N105_KITAU</name>
<dbReference type="GeneID" id="97487271"/>
<dbReference type="EMBL" id="BMUB01000009">
    <property type="protein sequence ID" value="GGU85635.1"/>
    <property type="molecule type" value="Genomic_DNA"/>
</dbReference>
<dbReference type="InterPro" id="IPR010281">
    <property type="entry name" value="DUF885"/>
</dbReference>
<accession>A0A8H9HRQ0</accession>
<protein>
    <recommendedName>
        <fullName evidence="4">DUF885 domain-containing protein</fullName>
    </recommendedName>
</protein>
<dbReference type="EMBL" id="JPRF03000048">
    <property type="protein sequence ID" value="OEV34378.1"/>
    <property type="molecule type" value="Genomic_DNA"/>
</dbReference>
<dbReference type="AlphaFoldDB" id="A0A1E7N105"/>
<dbReference type="PANTHER" id="PTHR33361:SF2">
    <property type="entry name" value="DUF885 DOMAIN-CONTAINING PROTEIN"/>
    <property type="match status" value="1"/>
</dbReference>
<organism evidence="2 3">
    <name type="scientific">Kitasatospora aureofaciens</name>
    <name type="common">Streptomyces aureofaciens</name>
    <dbReference type="NCBI Taxonomy" id="1894"/>
    <lineage>
        <taxon>Bacteria</taxon>
        <taxon>Bacillati</taxon>
        <taxon>Actinomycetota</taxon>
        <taxon>Actinomycetes</taxon>
        <taxon>Kitasatosporales</taxon>
        <taxon>Streptomycetaceae</taxon>
        <taxon>Kitasatospora</taxon>
    </lineage>
</organism>
<proteinExistence type="predicted"/>
<comment type="caution">
    <text evidence="2">The sequence shown here is derived from an EMBL/GenBank/DDBJ whole genome shotgun (WGS) entry which is preliminary data.</text>
</comment>
<reference evidence="2 3" key="2">
    <citation type="submission" date="2014-07" db="EMBL/GenBank/DDBJ databases">
        <authorList>
            <person name="Zhang J.E."/>
            <person name="Yang H."/>
            <person name="Guo J."/>
            <person name="Deng Z."/>
            <person name="Luo H."/>
            <person name="Luo M."/>
            <person name="Zhao B."/>
        </authorList>
    </citation>
    <scope>NUCLEOTIDE SEQUENCE [LARGE SCALE GENOMIC DNA]</scope>
    <source>
        <strain evidence="2">ATCC 10762</strain>
        <strain evidence="3">ATCC 10762 / DSM 40127 / CCM 3239 / JCM 4008 / LMG 5968 / NBRC 12843 / NCIMB 8234 / A-377</strain>
    </source>
</reference>
<reference evidence="1" key="1">
    <citation type="journal article" date="2014" name="Int. J. Syst. Evol. Microbiol.">
        <title>Complete genome sequence of Corynebacterium casei LMG S-19264T (=DSM 44701T), isolated from a smear-ripened cheese.</title>
        <authorList>
            <consortium name="US DOE Joint Genome Institute (JGI-PGF)"/>
            <person name="Walter F."/>
            <person name="Albersmeier A."/>
            <person name="Kalinowski J."/>
            <person name="Ruckert C."/>
        </authorList>
    </citation>
    <scope>NUCLEOTIDE SEQUENCE</scope>
    <source>
        <strain evidence="1">JCM 4434</strain>
    </source>
</reference>